<dbReference type="GO" id="GO:0016491">
    <property type="term" value="F:oxidoreductase activity"/>
    <property type="evidence" value="ECO:0007669"/>
    <property type="project" value="InterPro"/>
</dbReference>
<keyword evidence="11" id="KW-1278">Translocase</keyword>
<evidence type="ECO:0000256" key="6">
    <source>
        <dbReference type="ARBA" id="ARBA00022741"/>
    </source>
</evidence>
<dbReference type="InterPro" id="IPR000194">
    <property type="entry name" value="ATPase_F1/V1/A1_a/bsu_nucl-bd"/>
</dbReference>
<feature type="region of interest" description="Disordered" evidence="19">
    <location>
        <begin position="1"/>
        <end position="41"/>
    </location>
</feature>
<evidence type="ECO:0000259" key="20">
    <source>
        <dbReference type="PROSITE" id="PS51384"/>
    </source>
</evidence>
<dbReference type="InterPro" id="IPR036121">
    <property type="entry name" value="ATPase_F1/V1/A1_a/bsu_N_sf"/>
</dbReference>
<dbReference type="Pfam" id="PF11421">
    <property type="entry name" value="Synthase_beta"/>
    <property type="match status" value="1"/>
</dbReference>
<dbReference type="InterPro" id="IPR004100">
    <property type="entry name" value="ATPase_F1/V1/A1_a/bsu_N"/>
</dbReference>
<reference evidence="21 22" key="1">
    <citation type="submission" date="2018-10" db="EMBL/GenBank/DDBJ databases">
        <title>A high-quality apple genome assembly.</title>
        <authorList>
            <person name="Hu J."/>
        </authorList>
    </citation>
    <scope>NUCLEOTIDE SEQUENCE [LARGE SCALE GENOMIC DNA]</scope>
    <source>
        <strain evidence="22">cv. HFTH1</strain>
        <tissue evidence="21">Young leaf</tissue>
    </source>
</reference>
<dbReference type="PANTHER" id="PTHR15184:SF82">
    <property type="entry name" value="ATP SYNTHASE SUBUNIT BETA, MITOCHONDRIAL"/>
    <property type="match status" value="1"/>
</dbReference>
<evidence type="ECO:0000256" key="1">
    <source>
        <dbReference type="ARBA" id="ARBA00003086"/>
    </source>
</evidence>
<keyword evidence="13" id="KW-0496">Mitochondrion</keyword>
<dbReference type="CDD" id="cd00322">
    <property type="entry name" value="FNR_like"/>
    <property type="match status" value="1"/>
</dbReference>
<dbReference type="InterPro" id="IPR005722">
    <property type="entry name" value="ATP_synth_F1_bsu"/>
</dbReference>
<dbReference type="Pfam" id="PF00175">
    <property type="entry name" value="NAD_binding_1"/>
    <property type="match status" value="1"/>
</dbReference>
<dbReference type="Gene3D" id="2.40.10.170">
    <property type="match status" value="1"/>
</dbReference>
<dbReference type="Gene3D" id="3.40.50.80">
    <property type="entry name" value="Nucleotide-binding domain of ferredoxin-NADP reductase (FNR) module"/>
    <property type="match status" value="1"/>
</dbReference>
<evidence type="ECO:0000256" key="3">
    <source>
        <dbReference type="ARBA" id="ARBA00008936"/>
    </source>
</evidence>
<dbReference type="InterPro" id="IPR027417">
    <property type="entry name" value="P-loop_NTPase"/>
</dbReference>
<dbReference type="InterPro" id="IPR055190">
    <property type="entry name" value="ATP-synt_VA_C"/>
</dbReference>
<organism evidence="21 22">
    <name type="scientific">Malus domestica</name>
    <name type="common">Apple</name>
    <name type="synonym">Pyrus malus</name>
    <dbReference type="NCBI Taxonomy" id="3750"/>
    <lineage>
        <taxon>Eukaryota</taxon>
        <taxon>Viridiplantae</taxon>
        <taxon>Streptophyta</taxon>
        <taxon>Embryophyta</taxon>
        <taxon>Tracheophyta</taxon>
        <taxon>Spermatophyta</taxon>
        <taxon>Magnoliopsida</taxon>
        <taxon>eudicotyledons</taxon>
        <taxon>Gunneridae</taxon>
        <taxon>Pentapetalae</taxon>
        <taxon>rosids</taxon>
        <taxon>fabids</taxon>
        <taxon>Rosales</taxon>
        <taxon>Rosaceae</taxon>
        <taxon>Amygdaloideae</taxon>
        <taxon>Maleae</taxon>
        <taxon>Malus</taxon>
    </lineage>
</organism>
<dbReference type="InterPro" id="IPR001433">
    <property type="entry name" value="OxRdtase_FAD/NAD-bd"/>
</dbReference>
<dbReference type="Pfam" id="PF22919">
    <property type="entry name" value="ATP-synt_VA_C"/>
    <property type="match status" value="1"/>
</dbReference>
<dbReference type="SUPFAM" id="SSF47917">
    <property type="entry name" value="C-terminal domain of alpha and beta subunits of F1 ATP synthase"/>
    <property type="match status" value="1"/>
</dbReference>
<dbReference type="EMBL" id="RDQH01000339">
    <property type="protein sequence ID" value="RXH79239.1"/>
    <property type="molecule type" value="Genomic_DNA"/>
</dbReference>
<dbReference type="GO" id="GO:0045259">
    <property type="term" value="C:proton-transporting ATP synthase complex"/>
    <property type="evidence" value="ECO:0007669"/>
    <property type="project" value="UniProtKB-KW"/>
</dbReference>
<dbReference type="InterPro" id="IPR020003">
    <property type="entry name" value="ATPase_a/bsu_AS"/>
</dbReference>
<dbReference type="SUPFAM" id="SSF50615">
    <property type="entry name" value="N-terminal domain of alpha and beta subunits of F1 ATP synthase"/>
    <property type="match status" value="1"/>
</dbReference>
<comment type="subcellular location">
    <subcellularLocation>
        <location evidence="2">Mitochondrion inner membrane</location>
    </subcellularLocation>
</comment>
<dbReference type="SUPFAM" id="SSF52343">
    <property type="entry name" value="Ferredoxin reductase-like, C-terminal NADP-linked domain"/>
    <property type="match status" value="1"/>
</dbReference>
<dbReference type="InterPro" id="IPR017938">
    <property type="entry name" value="Riboflavin_synthase-like_b-brl"/>
</dbReference>
<keyword evidence="16 18" id="KW-0066">ATP synthesis</keyword>
<accession>A0A498I8L0</accession>
<dbReference type="Gene3D" id="2.40.30.10">
    <property type="entry name" value="Translation factors"/>
    <property type="match status" value="1"/>
</dbReference>
<dbReference type="FunFam" id="3.40.50.300:FF:000026">
    <property type="entry name" value="ATP synthase subunit beta"/>
    <property type="match status" value="1"/>
</dbReference>
<dbReference type="InterPro" id="IPR003593">
    <property type="entry name" value="AAA+_ATPase"/>
</dbReference>
<keyword evidence="8" id="KW-0999">Mitochondrion inner membrane</keyword>
<dbReference type="InterPro" id="IPR020971">
    <property type="entry name" value="ATP_synth_F1_beta_su"/>
</dbReference>
<dbReference type="Gene3D" id="1.10.1140.10">
    <property type="entry name" value="Bovine Mitochondrial F1-atpase, Atp Synthase Beta Chain, Chain D, domain 3"/>
    <property type="match status" value="1"/>
</dbReference>
<dbReference type="Pfam" id="PF00006">
    <property type="entry name" value="ATP-synt_ab"/>
    <property type="match status" value="1"/>
</dbReference>
<evidence type="ECO:0000256" key="19">
    <source>
        <dbReference type="SAM" id="MobiDB-lite"/>
    </source>
</evidence>
<feature type="domain" description="FAD-binding FR-type" evidence="20">
    <location>
        <begin position="599"/>
        <end position="704"/>
    </location>
</feature>
<dbReference type="GO" id="GO:0005743">
    <property type="term" value="C:mitochondrial inner membrane"/>
    <property type="evidence" value="ECO:0007669"/>
    <property type="project" value="UniProtKB-SubCell"/>
</dbReference>
<protein>
    <recommendedName>
        <fullName evidence="18">ATP synthase subunit beta</fullName>
        <ecNumber evidence="18">7.1.2.2</ecNumber>
    </recommendedName>
</protein>
<evidence type="ECO:0000256" key="15">
    <source>
        <dbReference type="ARBA" id="ARBA00023196"/>
    </source>
</evidence>
<keyword evidence="12" id="KW-0406">Ion transport</keyword>
<dbReference type="InterPro" id="IPR024034">
    <property type="entry name" value="ATPase_F1/V1_b/a_C"/>
</dbReference>
<evidence type="ECO:0000256" key="8">
    <source>
        <dbReference type="ARBA" id="ARBA00022792"/>
    </source>
</evidence>
<dbReference type="InterPro" id="IPR017927">
    <property type="entry name" value="FAD-bd_FR_type"/>
</dbReference>
<keyword evidence="15 18" id="KW-0139">CF(1)</keyword>
<dbReference type="Pfam" id="PF02874">
    <property type="entry name" value="ATP-synt_ab_N"/>
    <property type="match status" value="1"/>
</dbReference>
<dbReference type="Gene3D" id="3.40.50.300">
    <property type="entry name" value="P-loop containing nucleotide triphosphate hydrolases"/>
    <property type="match status" value="1"/>
</dbReference>
<keyword evidence="9 18" id="KW-0067">ATP-binding</keyword>
<feature type="compositionally biased region" description="Low complexity" evidence="19">
    <location>
        <begin position="59"/>
        <end position="68"/>
    </location>
</feature>
<evidence type="ECO:0000256" key="5">
    <source>
        <dbReference type="ARBA" id="ARBA00022448"/>
    </source>
</evidence>
<dbReference type="PANTHER" id="PTHR15184">
    <property type="entry name" value="ATP SYNTHASE"/>
    <property type="match status" value="1"/>
</dbReference>
<dbReference type="STRING" id="3750.A0A498I8L0"/>
<dbReference type="InterPro" id="IPR042079">
    <property type="entry name" value="ATP_synt_F1_beta_sf"/>
</dbReference>
<dbReference type="HAMAP" id="MF_01347">
    <property type="entry name" value="ATP_synth_beta_bact"/>
    <property type="match status" value="1"/>
</dbReference>
<comment type="function">
    <text evidence="1">Mitochondrial membrane ATP synthase (F(1)F(0) ATP synthase or Complex V) produces ATP from ADP in the presence of a proton gradient across the membrane which is generated by electron transport complexes of the respiratory chain. F-type ATPases consist of two structural domains, F(1) - containing the extramembraneous catalytic core, and F(0) - containing the membrane proton channel, linked together by a central stalk and a peripheral stalk. During catalysis, ATP synthesis in the catalytic domain of F(1) is coupled via a rotary mechanism of the central stalk subunits to proton translocation. Subunits alpha and beta form the catalytic core in F(1). Rotation of the central stalk against the surrounding alpha(3)beta(3) subunits leads to hydrolysis of ATP in three separate catalytic sites on the beta subunits.</text>
</comment>
<dbReference type="SMART" id="SM00382">
    <property type="entry name" value="AAA"/>
    <property type="match status" value="1"/>
</dbReference>
<keyword evidence="22" id="KW-1185">Reference proteome</keyword>
<evidence type="ECO:0000313" key="22">
    <source>
        <dbReference type="Proteomes" id="UP000290289"/>
    </source>
</evidence>
<name>A0A498I8L0_MALDO</name>
<dbReference type="NCBIfam" id="TIGR01039">
    <property type="entry name" value="atpD"/>
    <property type="match status" value="1"/>
</dbReference>
<dbReference type="InterPro" id="IPR039261">
    <property type="entry name" value="FNR_nucleotide-bd"/>
</dbReference>
<dbReference type="PRINTS" id="PR00410">
    <property type="entry name" value="PHEHYDRXLASE"/>
</dbReference>
<dbReference type="PROSITE" id="PS51384">
    <property type="entry name" value="FAD_FR"/>
    <property type="match status" value="1"/>
</dbReference>
<comment type="similarity">
    <text evidence="3">Belongs to the ATPase alpha/beta chains family.</text>
</comment>
<sequence>MASRRLLSSLARSSVRRAPSKSSISTPNPRVASPSPSSRSASPCGYLLNRVAQYATAAAAEPQTVSASPKSKDSGKGKITDEFTGKGSIGQVCQVIGAVVDVRFEEGLPPILTALEVLDNSIRLVLEVAQHLGENMVRTIAMDGTEGLVRGQRVLNTGSPITVPVGRATLGRIMNVIGEPIDHRGDISTDHFLPIHREAPAFVEQATEQQILVTGIKVVDLLAPYQRGGKIGLFGGAGVGKTVLIMELINNVAKAHGGFSVFAGVGERTREGNDLYREMIESGVIKLGEKQADSKCALVYGQMNEPPGARARVGLTGLTVAEHFRDAEGQDVLLFIDNIFRFTQANSEVSALLGRIPSAVGYQPTLATDLGGLQERITTTKKGSITSVQAIYVPADDLTDPAPATTFAHLDATTVLSRQISELGIYPAVDPLDSTSRMLSPHILGEEHYNTARGVQKVLQNYKNLQDIIAILGMDELSEDDKLTVARARKIQRFLSQPFHVAEVFTGAPGKYVELKESITSFQGVLDGKYDDLPEQSFYMVGAMSLAIFQPASVPLRSHAHLSSPLPPMSILRRLNPHHLKLRRHRFASVAAAVRQDTALWSPAPLSEIEPAAESLFHVRVDLSDAPDLASSHTRAGQYLQLRVPDESKPSFLAIASPPSLASAKGVFEFLVKSVAGSTAELLCRLKRGDVVELSQVMGKGFDIDRIEPPENYPTVLIFATGSGISPIRSLVESGFSADKRSAVKLFYGARNLDRMAYQDRFKDWESSGVEIVPVLSQPHGGWTGQSGYVQAAFSRAKQIYNPLSTAAVLCGQKQMTEEVTSILVADGVSTENILKNF</sequence>
<comment type="function">
    <text evidence="18">Produces ATP from ADP in the presence of a proton gradient across the membrane.</text>
</comment>
<proteinExistence type="inferred from homology"/>
<dbReference type="SUPFAM" id="SSF52540">
    <property type="entry name" value="P-loop containing nucleoside triphosphate hydrolases"/>
    <property type="match status" value="1"/>
</dbReference>
<dbReference type="SUPFAM" id="SSF63380">
    <property type="entry name" value="Riboflavin synthase domain-like"/>
    <property type="match status" value="1"/>
</dbReference>
<dbReference type="CDD" id="cd18115">
    <property type="entry name" value="ATP-synt_F1_beta_N"/>
    <property type="match status" value="1"/>
</dbReference>
<dbReference type="Proteomes" id="UP000290289">
    <property type="component" value="Chromosome 13"/>
</dbReference>
<evidence type="ECO:0000256" key="16">
    <source>
        <dbReference type="ARBA" id="ARBA00023310"/>
    </source>
</evidence>
<evidence type="ECO:0000256" key="11">
    <source>
        <dbReference type="ARBA" id="ARBA00022967"/>
    </source>
</evidence>
<feature type="region of interest" description="Disordered" evidence="19">
    <location>
        <begin position="59"/>
        <end position="82"/>
    </location>
</feature>
<comment type="subunit">
    <text evidence="4">F-type ATPases have 2 components, CF(1) - the catalytic core - and CF(0) - the membrane proton channel. CF(1) has five subunits: alpha(3), beta(3), gamma(1), delta(1), epsilon(1). CF(0) has three main subunits: a, b and c.</text>
</comment>
<evidence type="ECO:0000256" key="12">
    <source>
        <dbReference type="ARBA" id="ARBA00023065"/>
    </source>
</evidence>
<comment type="subunit">
    <text evidence="18">F-type ATPases have 2 components, CF(1) - the catalytic core - and CF(0) - the membrane proton channel. CF(1) and CF(0) have multiple subunits.</text>
</comment>
<keyword evidence="6 18" id="KW-0547">Nucleotide-binding</keyword>
<keyword evidence="5" id="KW-0813">Transport</keyword>
<feature type="compositionally biased region" description="Basic and acidic residues" evidence="19">
    <location>
        <begin position="70"/>
        <end position="82"/>
    </location>
</feature>
<comment type="caution">
    <text evidence="21">The sequence shown here is derived from an EMBL/GenBank/DDBJ whole genome shotgun (WGS) entry which is preliminary data.</text>
</comment>
<keyword evidence="10" id="KW-0809">Transit peptide</keyword>
<dbReference type="FunFam" id="1.10.1140.10:FF:000001">
    <property type="entry name" value="ATP synthase subunit beta"/>
    <property type="match status" value="1"/>
</dbReference>
<dbReference type="GO" id="GO:0005524">
    <property type="term" value="F:ATP binding"/>
    <property type="evidence" value="ECO:0007669"/>
    <property type="project" value="UniProtKB-KW"/>
</dbReference>
<dbReference type="PROSITE" id="PS00152">
    <property type="entry name" value="ATPASE_ALPHA_BETA"/>
    <property type="match status" value="1"/>
</dbReference>
<evidence type="ECO:0000256" key="7">
    <source>
        <dbReference type="ARBA" id="ARBA00022781"/>
    </source>
</evidence>
<evidence type="ECO:0000313" key="21">
    <source>
        <dbReference type="EMBL" id="RXH79239.1"/>
    </source>
</evidence>
<comment type="catalytic activity">
    <reaction evidence="17 18">
        <text>ATP + H2O + 4 H(+)(in) = ADP + phosphate + 5 H(+)(out)</text>
        <dbReference type="Rhea" id="RHEA:57720"/>
        <dbReference type="ChEBI" id="CHEBI:15377"/>
        <dbReference type="ChEBI" id="CHEBI:15378"/>
        <dbReference type="ChEBI" id="CHEBI:30616"/>
        <dbReference type="ChEBI" id="CHEBI:43474"/>
        <dbReference type="ChEBI" id="CHEBI:456216"/>
        <dbReference type="EC" id="7.1.2.2"/>
    </reaction>
</comment>
<evidence type="ECO:0000256" key="13">
    <source>
        <dbReference type="ARBA" id="ARBA00023128"/>
    </source>
</evidence>
<dbReference type="GO" id="GO:0046933">
    <property type="term" value="F:proton-transporting ATP synthase activity, rotational mechanism"/>
    <property type="evidence" value="ECO:0007669"/>
    <property type="project" value="InterPro"/>
</dbReference>
<evidence type="ECO:0000256" key="2">
    <source>
        <dbReference type="ARBA" id="ARBA00004273"/>
    </source>
</evidence>
<dbReference type="EC" id="7.1.2.2" evidence="18"/>
<evidence type="ECO:0000256" key="18">
    <source>
        <dbReference type="RuleBase" id="RU003553"/>
    </source>
</evidence>
<evidence type="ECO:0000256" key="10">
    <source>
        <dbReference type="ARBA" id="ARBA00022946"/>
    </source>
</evidence>
<dbReference type="GO" id="GO:0016887">
    <property type="term" value="F:ATP hydrolysis activity"/>
    <property type="evidence" value="ECO:0007669"/>
    <property type="project" value="InterPro"/>
</dbReference>
<evidence type="ECO:0000256" key="14">
    <source>
        <dbReference type="ARBA" id="ARBA00023136"/>
    </source>
</evidence>
<feature type="compositionally biased region" description="Low complexity" evidence="19">
    <location>
        <begin position="1"/>
        <end position="13"/>
    </location>
</feature>
<keyword evidence="7" id="KW-0375">Hydrogen ion transport</keyword>
<dbReference type="FunFam" id="2.40.10.170:FF:000006">
    <property type="entry name" value="ATP synthase subunit beta"/>
    <property type="match status" value="1"/>
</dbReference>
<evidence type="ECO:0000256" key="17">
    <source>
        <dbReference type="ARBA" id="ARBA00048383"/>
    </source>
</evidence>
<evidence type="ECO:0000256" key="4">
    <source>
        <dbReference type="ARBA" id="ARBA00011648"/>
    </source>
</evidence>
<evidence type="ECO:0000256" key="9">
    <source>
        <dbReference type="ARBA" id="ARBA00022840"/>
    </source>
</evidence>
<keyword evidence="14" id="KW-0472">Membrane</keyword>
<dbReference type="CDD" id="cd18110">
    <property type="entry name" value="ATP-synt_F1_beta_C"/>
    <property type="match status" value="1"/>
</dbReference>
<gene>
    <name evidence="21" type="ORF">DVH24_040386</name>
</gene>
<dbReference type="GO" id="GO:0042776">
    <property type="term" value="P:proton motive force-driven mitochondrial ATP synthesis"/>
    <property type="evidence" value="ECO:0007669"/>
    <property type="project" value="TreeGrafter"/>
</dbReference>
<feature type="compositionally biased region" description="Low complexity" evidence="19">
    <location>
        <begin position="29"/>
        <end position="41"/>
    </location>
</feature>
<dbReference type="InterPro" id="IPR050053">
    <property type="entry name" value="ATPase_alpha/beta_chains"/>
</dbReference>
<dbReference type="AlphaFoldDB" id="A0A498I8L0"/>
<dbReference type="Gene3D" id="1.10.10.910">
    <property type="entry name" value="ATP synthase, F1 beta subunit"/>
    <property type="match status" value="1"/>
</dbReference>
<dbReference type="CDD" id="cd01133">
    <property type="entry name" value="F1-ATPase_beta_CD"/>
    <property type="match status" value="1"/>
</dbReference>